<protein>
    <recommendedName>
        <fullName evidence="2">UPF0225 protein E5225_03015</fullName>
    </recommendedName>
</protein>
<dbReference type="PANTHER" id="PTHR33747">
    <property type="entry name" value="UPF0225 PROTEIN SCO1677"/>
    <property type="match status" value="1"/>
</dbReference>
<dbReference type="AlphaFoldDB" id="A0A4P7SJI4"/>
<evidence type="ECO:0000256" key="2">
    <source>
        <dbReference type="HAMAP-Rule" id="MF_00612"/>
    </source>
</evidence>
<dbReference type="KEGG" id="celz:E5225_03015"/>
<accession>A0A4P7SJI4</accession>
<keyword evidence="5" id="KW-1185">Reference proteome</keyword>
<dbReference type="Pfam" id="PF02810">
    <property type="entry name" value="SEC-C"/>
    <property type="match status" value="1"/>
</dbReference>
<dbReference type="Pfam" id="PF17775">
    <property type="entry name" value="YchJ_M-like"/>
    <property type="match status" value="1"/>
</dbReference>
<reference evidence="4 5" key="1">
    <citation type="submission" date="2019-04" db="EMBL/GenBank/DDBJ databases">
        <title>Isolation and identification of Cellulomonas shaoxiangyii sp. Nov. isolated from feces of the Tibetan antelopes (Pantholops hodgsonii) in the Qinghai-Tibet plateau of China.</title>
        <authorList>
            <person name="Tian Z."/>
        </authorList>
    </citation>
    <scope>NUCLEOTIDE SEQUENCE [LARGE SCALE GENOMIC DNA]</scope>
    <source>
        <strain evidence="4 5">Z28</strain>
    </source>
</reference>
<dbReference type="InterPro" id="IPR032710">
    <property type="entry name" value="NTF2-like_dom_sf"/>
</dbReference>
<dbReference type="SUPFAM" id="SSF103642">
    <property type="entry name" value="Sec-C motif"/>
    <property type="match status" value="1"/>
</dbReference>
<dbReference type="SUPFAM" id="SSF54427">
    <property type="entry name" value="NTF2-like"/>
    <property type="match status" value="1"/>
</dbReference>
<evidence type="ECO:0000313" key="5">
    <source>
        <dbReference type="Proteomes" id="UP000296469"/>
    </source>
</evidence>
<evidence type="ECO:0000259" key="3">
    <source>
        <dbReference type="Pfam" id="PF17775"/>
    </source>
</evidence>
<sequence length="134" mass="14537">MTTTPPPDDTRCPCGSGDTYGGCCGRFLGGAAHAPTAEALMRSRYTAFATGDAAYLRATWHPSRRPARVDLDDGTVWRRLDVLRTDAGGPFDDAGVVEFVARYRGPDGPGLLHERSRFVREGGRWFYVDGAAGR</sequence>
<dbReference type="InterPro" id="IPR023006">
    <property type="entry name" value="YchJ-like"/>
</dbReference>
<name>A0A4P7SJI4_9CELL</name>
<comment type="similarity">
    <text evidence="1 2">Belongs to the UPF0225 family.</text>
</comment>
<dbReference type="HAMAP" id="MF_00612">
    <property type="entry name" value="UPF0225"/>
    <property type="match status" value="1"/>
</dbReference>
<dbReference type="InterPro" id="IPR048469">
    <property type="entry name" value="YchJ-like_M"/>
</dbReference>
<dbReference type="Proteomes" id="UP000296469">
    <property type="component" value="Chromosome"/>
</dbReference>
<feature type="domain" description="YchJ-like middle NTF2-like" evidence="3">
    <location>
        <begin position="36"/>
        <end position="130"/>
    </location>
</feature>
<dbReference type="PANTHER" id="PTHR33747:SF1">
    <property type="entry name" value="ADENYLATE CYCLASE-ASSOCIATED CAP C-TERMINAL DOMAIN-CONTAINING PROTEIN"/>
    <property type="match status" value="1"/>
</dbReference>
<gene>
    <name evidence="4" type="ORF">E5225_03015</name>
</gene>
<dbReference type="RefSeq" id="WP_135974041.1">
    <property type="nucleotide sequence ID" value="NZ_CP039291.1"/>
</dbReference>
<dbReference type="OrthoDB" id="21421at2"/>
<organism evidence="4 5">
    <name type="scientific">Cellulomonas shaoxiangyii</name>
    <dbReference type="NCBI Taxonomy" id="2566013"/>
    <lineage>
        <taxon>Bacteria</taxon>
        <taxon>Bacillati</taxon>
        <taxon>Actinomycetota</taxon>
        <taxon>Actinomycetes</taxon>
        <taxon>Micrococcales</taxon>
        <taxon>Cellulomonadaceae</taxon>
        <taxon>Cellulomonas</taxon>
    </lineage>
</organism>
<dbReference type="InterPro" id="IPR004027">
    <property type="entry name" value="SEC_C_motif"/>
</dbReference>
<proteinExistence type="inferred from homology"/>
<dbReference type="Gene3D" id="3.10.450.50">
    <property type="match status" value="1"/>
</dbReference>
<evidence type="ECO:0000256" key="1">
    <source>
        <dbReference type="ARBA" id="ARBA00010839"/>
    </source>
</evidence>
<dbReference type="EMBL" id="CP039291">
    <property type="protein sequence ID" value="QCB92673.1"/>
    <property type="molecule type" value="Genomic_DNA"/>
</dbReference>
<evidence type="ECO:0000313" key="4">
    <source>
        <dbReference type="EMBL" id="QCB92673.1"/>
    </source>
</evidence>